<feature type="transmembrane region" description="Helical" evidence="5">
    <location>
        <begin position="423"/>
        <end position="446"/>
    </location>
</feature>
<name>A0ABT1GY12_9NOCA</name>
<evidence type="ECO:0000313" key="8">
    <source>
        <dbReference type="Proteomes" id="UP001205740"/>
    </source>
</evidence>
<accession>A0ABT1GY12</accession>
<evidence type="ECO:0000256" key="4">
    <source>
        <dbReference type="ARBA" id="ARBA00023136"/>
    </source>
</evidence>
<evidence type="ECO:0000256" key="1">
    <source>
        <dbReference type="ARBA" id="ARBA00004141"/>
    </source>
</evidence>
<feature type="transmembrane region" description="Helical" evidence="5">
    <location>
        <begin position="179"/>
        <end position="200"/>
    </location>
</feature>
<keyword evidence="8" id="KW-1185">Reference proteome</keyword>
<feature type="transmembrane region" description="Helical" evidence="5">
    <location>
        <begin position="384"/>
        <end position="411"/>
    </location>
</feature>
<keyword evidence="3 5" id="KW-1133">Transmembrane helix</keyword>
<comment type="subcellular location">
    <subcellularLocation>
        <location evidence="1">Membrane</location>
        <topology evidence="1">Multi-pass membrane protein</topology>
    </subcellularLocation>
</comment>
<feature type="domain" description="Amino acid permease/ SLC12A" evidence="6">
    <location>
        <begin position="59"/>
        <end position="471"/>
    </location>
</feature>
<evidence type="ECO:0000256" key="3">
    <source>
        <dbReference type="ARBA" id="ARBA00022989"/>
    </source>
</evidence>
<evidence type="ECO:0000313" key="7">
    <source>
        <dbReference type="EMBL" id="MCP2159432.1"/>
    </source>
</evidence>
<feature type="transmembrane region" description="Helical" evidence="5">
    <location>
        <begin position="253"/>
        <end position="273"/>
    </location>
</feature>
<dbReference type="Pfam" id="PF00324">
    <property type="entry name" value="AA_permease"/>
    <property type="match status" value="1"/>
</dbReference>
<feature type="transmembrane region" description="Helical" evidence="5">
    <location>
        <begin position="117"/>
        <end position="137"/>
    </location>
</feature>
<dbReference type="Proteomes" id="UP001205740">
    <property type="component" value="Unassembled WGS sequence"/>
</dbReference>
<feature type="transmembrane region" description="Helical" evidence="5">
    <location>
        <begin position="149"/>
        <end position="167"/>
    </location>
</feature>
<feature type="transmembrane region" description="Helical" evidence="5">
    <location>
        <begin position="360"/>
        <end position="378"/>
    </location>
</feature>
<dbReference type="InterPro" id="IPR050367">
    <property type="entry name" value="APC_superfamily"/>
</dbReference>
<dbReference type="PANTHER" id="PTHR42770">
    <property type="entry name" value="AMINO ACID TRANSPORTER-RELATED"/>
    <property type="match status" value="1"/>
</dbReference>
<dbReference type="InterPro" id="IPR004841">
    <property type="entry name" value="AA-permease/SLC12A_dom"/>
</dbReference>
<comment type="caution">
    <text evidence="7">The sequence shown here is derived from an EMBL/GenBank/DDBJ whole genome shotgun (WGS) entry which is preliminary data.</text>
</comment>
<proteinExistence type="predicted"/>
<keyword evidence="2 5" id="KW-0812">Transmembrane</keyword>
<sequence>MATEIAPAGAPVPVAGAAPHPPTRTGALRGSLGVGSIVFMVVAAAAPLTVVGGAVPIAILLGNGAGVPMMFLVSAIVLLFFAVGLSTMSRFVPRPGAFFTYVGYGLGRPMGLGTAHLALLTYTLIQAAVYGYLGGALQSSIVDLGGPSVPWWTWSLVVVAVTGYLGYRDIELSSRVLGVLLAAEVGIVLLLDVAVIVKGGHSGLNAESFTPNQFLSGSPGIGLMFAVAGFIGFESTAIFRSEARDPDRTIPRATYAAVAIIGVFYTLSSWSLVQAWGVDKVVPAAAADPAGMIMATARDYLGGWADVTVHVLLLTSLFACILSFHNVITRYQHSMASATAMPSRFAAVHGRHRSPHVSSLVQTATAAVLVAVFAACRLDPELQVFAWFSGIATLGIVVLMALTCLAVIVYFRRNRSAVGAWQSLVSPVLGLVGLIAILVIVVANFATLIGGSSTLADIFIALVVLSIVIGVVQARIIARRDPVAYDTLTDAISL</sequence>
<evidence type="ECO:0000256" key="2">
    <source>
        <dbReference type="ARBA" id="ARBA00022692"/>
    </source>
</evidence>
<evidence type="ECO:0000256" key="5">
    <source>
        <dbReference type="SAM" id="Phobius"/>
    </source>
</evidence>
<dbReference type="Gene3D" id="1.20.1740.10">
    <property type="entry name" value="Amino acid/polyamine transporter I"/>
    <property type="match status" value="1"/>
</dbReference>
<dbReference type="PIRSF" id="PIRSF006060">
    <property type="entry name" value="AA_transporter"/>
    <property type="match status" value="1"/>
</dbReference>
<dbReference type="EMBL" id="JAMTCG010000001">
    <property type="protein sequence ID" value="MCP2159432.1"/>
    <property type="molecule type" value="Genomic_DNA"/>
</dbReference>
<reference evidence="7 8" key="1">
    <citation type="submission" date="2022-06" db="EMBL/GenBank/DDBJ databases">
        <title>Genomic Encyclopedia of Archaeal and Bacterial Type Strains, Phase II (KMG-II): from individual species to whole genera.</title>
        <authorList>
            <person name="Goeker M."/>
        </authorList>
    </citation>
    <scope>NUCLEOTIDE SEQUENCE [LARGE SCALE GENOMIC DNA]</scope>
    <source>
        <strain evidence="7 8">DSM 45037</strain>
    </source>
</reference>
<feature type="transmembrane region" description="Helical" evidence="5">
    <location>
        <begin position="458"/>
        <end position="478"/>
    </location>
</feature>
<organism evidence="7 8">
    <name type="scientific">Williamsia serinedens</name>
    <dbReference type="NCBI Taxonomy" id="391736"/>
    <lineage>
        <taxon>Bacteria</taxon>
        <taxon>Bacillati</taxon>
        <taxon>Actinomycetota</taxon>
        <taxon>Actinomycetes</taxon>
        <taxon>Mycobacteriales</taxon>
        <taxon>Nocardiaceae</taxon>
        <taxon>Williamsia</taxon>
    </lineage>
</organism>
<feature type="transmembrane region" description="Helical" evidence="5">
    <location>
        <begin position="220"/>
        <end position="241"/>
    </location>
</feature>
<keyword evidence="4 5" id="KW-0472">Membrane</keyword>
<dbReference type="PANTHER" id="PTHR42770:SF16">
    <property type="entry name" value="AMINO ACID PERMEASE"/>
    <property type="match status" value="1"/>
</dbReference>
<feature type="transmembrane region" description="Helical" evidence="5">
    <location>
        <begin position="65"/>
        <end position="85"/>
    </location>
</feature>
<protein>
    <submittedName>
        <fullName evidence="7">Amino acid transporter</fullName>
    </submittedName>
</protein>
<feature type="transmembrane region" description="Helical" evidence="5">
    <location>
        <begin position="37"/>
        <end position="59"/>
    </location>
</feature>
<dbReference type="RefSeq" id="WP_253653002.1">
    <property type="nucleotide sequence ID" value="NZ_BAAAOE010000004.1"/>
</dbReference>
<gene>
    <name evidence="7" type="ORF">LX12_000596</name>
</gene>
<evidence type="ECO:0000259" key="6">
    <source>
        <dbReference type="Pfam" id="PF00324"/>
    </source>
</evidence>
<feature type="transmembrane region" description="Helical" evidence="5">
    <location>
        <begin position="307"/>
        <end position="328"/>
    </location>
</feature>